<dbReference type="SUPFAM" id="SSF52980">
    <property type="entry name" value="Restriction endonuclease-like"/>
    <property type="match status" value="1"/>
</dbReference>
<comment type="caution">
    <text evidence="2">The sequence shown here is derived from an EMBL/GenBank/DDBJ whole genome shotgun (WGS) entry which is preliminary data.</text>
</comment>
<protein>
    <recommendedName>
        <fullName evidence="1">Restriction endonuclease type IV Mrr domain-containing protein</fullName>
    </recommendedName>
</protein>
<evidence type="ECO:0000259" key="1">
    <source>
        <dbReference type="Pfam" id="PF04471"/>
    </source>
</evidence>
<dbReference type="InterPro" id="IPR011335">
    <property type="entry name" value="Restrct_endonuc-II-like"/>
</dbReference>
<dbReference type="AlphaFoldDB" id="N9Q542"/>
<dbReference type="OrthoDB" id="8456870at2"/>
<dbReference type="PANTHER" id="PTHR30015">
    <property type="entry name" value="MRR RESTRICTION SYSTEM PROTEIN"/>
    <property type="match status" value="1"/>
</dbReference>
<dbReference type="InterPro" id="IPR007560">
    <property type="entry name" value="Restrct_endonuc_IV_Mrr"/>
</dbReference>
<dbReference type="GO" id="GO:0009307">
    <property type="term" value="P:DNA restriction-modification system"/>
    <property type="evidence" value="ECO:0007669"/>
    <property type="project" value="InterPro"/>
</dbReference>
<dbReference type="GeneID" id="303684672"/>
<evidence type="ECO:0000313" key="2">
    <source>
        <dbReference type="EMBL" id="ENX21540.1"/>
    </source>
</evidence>
<dbReference type="Pfam" id="PF04471">
    <property type="entry name" value="Mrr_cat"/>
    <property type="match status" value="1"/>
</dbReference>
<dbReference type="HOGENOM" id="CLU_091972_0_0_6"/>
<dbReference type="PANTHER" id="PTHR30015:SF7">
    <property type="entry name" value="TYPE IV METHYL-DIRECTED RESTRICTION ENZYME ECOKMRR"/>
    <property type="match status" value="1"/>
</dbReference>
<dbReference type="Gene3D" id="3.40.1350.10">
    <property type="match status" value="1"/>
</dbReference>
<feature type="domain" description="Restriction endonuclease type IV Mrr" evidence="1">
    <location>
        <begin position="5"/>
        <end position="115"/>
    </location>
</feature>
<accession>N9Q542</accession>
<keyword evidence="3" id="KW-1185">Reference proteome</keyword>
<dbReference type="Proteomes" id="UP000013173">
    <property type="component" value="Unassembled WGS sequence"/>
</dbReference>
<dbReference type="EMBL" id="APRW01000009">
    <property type="protein sequence ID" value="ENX21540.1"/>
    <property type="molecule type" value="Genomic_DNA"/>
</dbReference>
<dbReference type="GO" id="GO:0003677">
    <property type="term" value="F:DNA binding"/>
    <property type="evidence" value="ECO:0007669"/>
    <property type="project" value="InterPro"/>
</dbReference>
<evidence type="ECO:0000313" key="3">
    <source>
        <dbReference type="Proteomes" id="UP000013173"/>
    </source>
</evidence>
<name>N9Q542_9GAMM</name>
<dbReference type="InterPro" id="IPR052906">
    <property type="entry name" value="Type_IV_Methyl-Rstrct_Enzyme"/>
</dbReference>
<sequence>MMTKEWFNFQEKIAEHFRSLGVQAVTNKTVKGVRTEHDIDIYATSKYLGTNIKWVIEAKYWNTKIPKEKVLALRTIVDDIGADKGFIISQVGFQSGTIEAAENTNIQLYTFEELISNTKNYIQSEILETYLRRARLLEKRYFSHKKQIRKDYGLREEIYNPTHFSGSWLLSTVFRILIKAKKNLYPINLKTNLIEKVGNDSADDFIELIQWLNLNLNWLDEKILTAEYEMMKANVFNPSLNDLNLNQQSTINNQQSTINNQHMRLWKIFVYQISLI</sequence>
<dbReference type="RefSeq" id="WP_005256199.1">
    <property type="nucleotide sequence ID" value="NZ_BMDR01000007.1"/>
</dbReference>
<reference evidence="2 3" key="1">
    <citation type="submission" date="2013-02" db="EMBL/GenBank/DDBJ databases">
        <title>The Genome Sequence of Acinetobacter sp. NIPH 2168.</title>
        <authorList>
            <consortium name="The Broad Institute Genome Sequencing Platform"/>
            <consortium name="The Broad Institute Genome Sequencing Center for Infectious Disease"/>
            <person name="Cerqueira G."/>
            <person name="Feldgarden M."/>
            <person name="Courvalin P."/>
            <person name="Perichon B."/>
            <person name="Grillot-Courvalin C."/>
            <person name="Clermont D."/>
            <person name="Rocha E."/>
            <person name="Yoon E.-J."/>
            <person name="Nemec A."/>
            <person name="Walker B."/>
            <person name="Young S.K."/>
            <person name="Zeng Q."/>
            <person name="Gargeya S."/>
            <person name="Fitzgerald M."/>
            <person name="Haas B."/>
            <person name="Abouelleil A."/>
            <person name="Alvarado L."/>
            <person name="Arachchi H.M."/>
            <person name="Berlin A.M."/>
            <person name="Chapman S.B."/>
            <person name="Dewar J."/>
            <person name="Goldberg J."/>
            <person name="Griggs A."/>
            <person name="Gujja S."/>
            <person name="Hansen M."/>
            <person name="Howarth C."/>
            <person name="Imamovic A."/>
            <person name="Larimer J."/>
            <person name="McCowan C."/>
            <person name="Murphy C."/>
            <person name="Neiman D."/>
            <person name="Pearson M."/>
            <person name="Priest M."/>
            <person name="Roberts A."/>
            <person name="Saif S."/>
            <person name="Shea T."/>
            <person name="Sisk P."/>
            <person name="Sykes S."/>
            <person name="Wortman J."/>
            <person name="Nusbaum C."/>
            <person name="Birren B."/>
        </authorList>
    </citation>
    <scope>NUCLEOTIDE SEQUENCE [LARGE SCALE GENOMIC DNA]</scope>
    <source>
        <strain evidence="2 3">NIPH 2168</strain>
    </source>
</reference>
<gene>
    <name evidence="2" type="ORF">F892_00772</name>
</gene>
<organism evidence="2 3">
    <name type="scientific">Acinetobacter vivianii</name>
    <dbReference type="NCBI Taxonomy" id="1776742"/>
    <lineage>
        <taxon>Bacteria</taxon>
        <taxon>Pseudomonadati</taxon>
        <taxon>Pseudomonadota</taxon>
        <taxon>Gammaproteobacteria</taxon>
        <taxon>Moraxellales</taxon>
        <taxon>Moraxellaceae</taxon>
        <taxon>Acinetobacter</taxon>
    </lineage>
</organism>
<proteinExistence type="predicted"/>
<dbReference type="InterPro" id="IPR011856">
    <property type="entry name" value="tRNA_endonuc-like_dom_sf"/>
</dbReference>
<dbReference type="GO" id="GO:0015666">
    <property type="term" value="F:restriction endodeoxyribonuclease activity"/>
    <property type="evidence" value="ECO:0007669"/>
    <property type="project" value="TreeGrafter"/>
</dbReference>
<dbReference type="PATRIC" id="fig|1217706.3.peg.735"/>